<evidence type="ECO:0000313" key="1">
    <source>
        <dbReference type="EMBL" id="MFC6823951.1"/>
    </source>
</evidence>
<proteinExistence type="predicted"/>
<organism evidence="1 2">
    <name type="scientific">Halopelagius fulvigenes</name>
    <dbReference type="NCBI Taxonomy" id="1198324"/>
    <lineage>
        <taxon>Archaea</taxon>
        <taxon>Methanobacteriati</taxon>
        <taxon>Methanobacteriota</taxon>
        <taxon>Stenosarchaea group</taxon>
        <taxon>Halobacteria</taxon>
        <taxon>Halobacteriales</taxon>
        <taxon>Haloferacaceae</taxon>
    </lineage>
</organism>
<dbReference type="EMBL" id="JBHSXH010000009">
    <property type="protein sequence ID" value="MFC6823951.1"/>
    <property type="molecule type" value="Genomic_DNA"/>
</dbReference>
<comment type="caution">
    <text evidence="1">The sequence shown here is derived from an EMBL/GenBank/DDBJ whole genome shotgun (WGS) entry which is preliminary data.</text>
</comment>
<reference evidence="1 2" key="1">
    <citation type="journal article" date="2019" name="Int. J. Syst. Evol. Microbiol.">
        <title>The Global Catalogue of Microorganisms (GCM) 10K type strain sequencing project: providing services to taxonomists for standard genome sequencing and annotation.</title>
        <authorList>
            <consortium name="The Broad Institute Genomics Platform"/>
            <consortium name="The Broad Institute Genome Sequencing Center for Infectious Disease"/>
            <person name="Wu L."/>
            <person name="Ma J."/>
        </authorList>
    </citation>
    <scope>NUCLEOTIDE SEQUENCE [LARGE SCALE GENOMIC DNA]</scope>
    <source>
        <strain evidence="1 2">YIM 94188</strain>
    </source>
</reference>
<gene>
    <name evidence="1" type="ORF">ACFQEV_02935</name>
</gene>
<protein>
    <submittedName>
        <fullName evidence="1">Uncharacterized protein</fullName>
    </submittedName>
</protein>
<dbReference type="Proteomes" id="UP001596408">
    <property type="component" value="Unassembled WGS sequence"/>
</dbReference>
<sequence length="81" mass="8910">MSDSDTGPVAVPRQVHCELVTMRQMGTHDMLSEEVLDGLAEYNFDAARQWVLEHPDEYVRALDEGTTVKAGGDADTSSERA</sequence>
<evidence type="ECO:0000313" key="2">
    <source>
        <dbReference type="Proteomes" id="UP001596408"/>
    </source>
</evidence>
<name>A0ABD5TTR3_9EURY</name>
<dbReference type="RefSeq" id="WP_379692509.1">
    <property type="nucleotide sequence ID" value="NZ_JBHSXH010000009.1"/>
</dbReference>
<dbReference type="AlphaFoldDB" id="A0ABD5TTR3"/>
<accession>A0ABD5TTR3</accession>
<keyword evidence="2" id="KW-1185">Reference proteome</keyword>